<dbReference type="OrthoDB" id="408373at2759"/>
<dbReference type="InterPro" id="IPR045889">
    <property type="entry name" value="MES/HNL"/>
</dbReference>
<name>A0A2P5FY45_TREOI</name>
<dbReference type="InParanoid" id="A0A2P5FY45"/>
<keyword evidence="2" id="KW-0378">Hydrolase</keyword>
<sequence length="121" mass="13595">MEAWCWYKLIPLLKSLGHRVTALDMSGCCAKLGSQALSMLPNRGDLTWQKALLREEIFGSVRGVLVLSEKDGCLGQVFNSWIIKSGKMKEVELILGADHMVMLSKPQELCIYLRKIVEKLS</sequence>
<feature type="chain" id="PRO_5015160588" evidence="1">
    <location>
        <begin position="23"/>
        <end position="121"/>
    </location>
</feature>
<dbReference type="PANTHER" id="PTHR10992">
    <property type="entry name" value="METHYLESTERASE FAMILY MEMBER"/>
    <property type="match status" value="1"/>
</dbReference>
<dbReference type="GO" id="GO:0080030">
    <property type="term" value="F:methyl indole-3-acetate esterase activity"/>
    <property type="evidence" value="ECO:0007669"/>
    <property type="project" value="TreeGrafter"/>
</dbReference>
<dbReference type="Gene3D" id="3.40.50.1820">
    <property type="entry name" value="alpha/beta hydrolase"/>
    <property type="match status" value="1"/>
</dbReference>
<dbReference type="EMBL" id="JXTC01000004">
    <property type="protein sequence ID" value="POO02721.1"/>
    <property type="molecule type" value="Genomic_DNA"/>
</dbReference>
<dbReference type="GO" id="GO:0009694">
    <property type="term" value="P:jasmonic acid metabolic process"/>
    <property type="evidence" value="ECO:0007669"/>
    <property type="project" value="TreeGrafter"/>
</dbReference>
<dbReference type="GO" id="GO:0080031">
    <property type="term" value="F:methyl salicylate esterase activity"/>
    <property type="evidence" value="ECO:0007669"/>
    <property type="project" value="TreeGrafter"/>
</dbReference>
<feature type="signal peptide" evidence="1">
    <location>
        <begin position="1"/>
        <end position="22"/>
    </location>
</feature>
<dbReference type="AlphaFoldDB" id="A0A2P5FY45"/>
<dbReference type="GO" id="GO:0009696">
    <property type="term" value="P:salicylic acid metabolic process"/>
    <property type="evidence" value="ECO:0007669"/>
    <property type="project" value="TreeGrafter"/>
</dbReference>
<keyword evidence="1" id="KW-0732">Signal</keyword>
<proteinExistence type="predicted"/>
<accession>A0A2P5FY45</accession>
<dbReference type="PANTHER" id="PTHR10992:SF943">
    <property type="entry name" value="METHYLESTERASE 10"/>
    <property type="match status" value="1"/>
</dbReference>
<organism evidence="2 3">
    <name type="scientific">Trema orientale</name>
    <name type="common">Charcoal tree</name>
    <name type="synonym">Celtis orientalis</name>
    <dbReference type="NCBI Taxonomy" id="63057"/>
    <lineage>
        <taxon>Eukaryota</taxon>
        <taxon>Viridiplantae</taxon>
        <taxon>Streptophyta</taxon>
        <taxon>Embryophyta</taxon>
        <taxon>Tracheophyta</taxon>
        <taxon>Spermatophyta</taxon>
        <taxon>Magnoliopsida</taxon>
        <taxon>eudicotyledons</taxon>
        <taxon>Gunneridae</taxon>
        <taxon>Pentapetalae</taxon>
        <taxon>rosids</taxon>
        <taxon>fabids</taxon>
        <taxon>Rosales</taxon>
        <taxon>Cannabaceae</taxon>
        <taxon>Trema</taxon>
    </lineage>
</organism>
<evidence type="ECO:0000256" key="1">
    <source>
        <dbReference type="SAM" id="SignalP"/>
    </source>
</evidence>
<evidence type="ECO:0000313" key="2">
    <source>
        <dbReference type="EMBL" id="POO02721.1"/>
    </source>
</evidence>
<evidence type="ECO:0000313" key="3">
    <source>
        <dbReference type="Proteomes" id="UP000237000"/>
    </source>
</evidence>
<dbReference type="Proteomes" id="UP000237000">
    <property type="component" value="Unassembled WGS sequence"/>
</dbReference>
<keyword evidence="3" id="KW-1185">Reference proteome</keyword>
<dbReference type="InterPro" id="IPR029058">
    <property type="entry name" value="AB_hydrolase_fold"/>
</dbReference>
<dbReference type="STRING" id="63057.A0A2P5FY45"/>
<reference evidence="3" key="1">
    <citation type="submission" date="2016-06" db="EMBL/GenBank/DDBJ databases">
        <title>Parallel loss of symbiosis genes in relatives of nitrogen-fixing non-legume Parasponia.</title>
        <authorList>
            <person name="Van Velzen R."/>
            <person name="Holmer R."/>
            <person name="Bu F."/>
            <person name="Rutten L."/>
            <person name="Van Zeijl A."/>
            <person name="Liu W."/>
            <person name="Santuari L."/>
            <person name="Cao Q."/>
            <person name="Sharma T."/>
            <person name="Shen D."/>
            <person name="Roswanjaya Y."/>
            <person name="Wardhani T."/>
            <person name="Kalhor M.S."/>
            <person name="Jansen J."/>
            <person name="Van den Hoogen J."/>
            <person name="Gungor B."/>
            <person name="Hartog M."/>
            <person name="Hontelez J."/>
            <person name="Verver J."/>
            <person name="Yang W.-C."/>
            <person name="Schijlen E."/>
            <person name="Repin R."/>
            <person name="Schilthuizen M."/>
            <person name="Schranz E."/>
            <person name="Heidstra R."/>
            <person name="Miyata K."/>
            <person name="Fedorova E."/>
            <person name="Kohlen W."/>
            <person name="Bisseling T."/>
            <person name="Smit S."/>
            <person name="Geurts R."/>
        </authorList>
    </citation>
    <scope>NUCLEOTIDE SEQUENCE [LARGE SCALE GENOMIC DNA]</scope>
    <source>
        <strain evidence="3">cv. RG33-2</strain>
    </source>
</reference>
<gene>
    <name evidence="2" type="ORF">TorRG33x02_017070</name>
</gene>
<protein>
    <submittedName>
        <fullName evidence="2">Alpha/Beta hydrolase fold containing protein</fullName>
    </submittedName>
</protein>
<comment type="caution">
    <text evidence="2">The sequence shown here is derived from an EMBL/GenBank/DDBJ whole genome shotgun (WGS) entry which is preliminary data.</text>
</comment>
<dbReference type="GO" id="GO:0080032">
    <property type="term" value="F:methyl jasmonate esterase activity"/>
    <property type="evidence" value="ECO:0007669"/>
    <property type="project" value="TreeGrafter"/>
</dbReference>